<dbReference type="OrthoDB" id="3188901at2"/>
<reference evidence="2 3" key="1">
    <citation type="submission" date="2019-03" db="EMBL/GenBank/DDBJ databases">
        <title>Paraburkholderia sp. isolated from native Mimosa gymnas in Guartela State Park, Brazil.</title>
        <authorList>
            <person name="Paulitsch F."/>
            <person name="Hungria M."/>
            <person name="Delamuta J.R.M."/>
            <person name="Ribeiro R.A."/>
            <person name="Dall'Agnol R."/>
            <person name="Silva J.S.B."/>
        </authorList>
    </citation>
    <scope>NUCLEOTIDE SEQUENCE [LARGE SCALE GENOMIC DNA]</scope>
    <source>
        <strain evidence="2 3">CNPSo 3008</strain>
    </source>
</reference>
<dbReference type="Proteomes" id="UP000295606">
    <property type="component" value="Unassembled WGS sequence"/>
</dbReference>
<comment type="caution">
    <text evidence="2">The sequence shown here is derived from an EMBL/GenBank/DDBJ whole genome shotgun (WGS) entry which is preliminary data.</text>
</comment>
<proteinExistence type="predicted"/>
<gene>
    <name evidence="2" type="ORF">E1N52_42270</name>
</gene>
<evidence type="ECO:0000256" key="1">
    <source>
        <dbReference type="SAM" id="MobiDB-lite"/>
    </source>
</evidence>
<evidence type="ECO:0000313" key="3">
    <source>
        <dbReference type="Proteomes" id="UP000295606"/>
    </source>
</evidence>
<dbReference type="AlphaFoldDB" id="A0A4R5L124"/>
<feature type="region of interest" description="Disordered" evidence="1">
    <location>
        <begin position="57"/>
        <end position="82"/>
    </location>
</feature>
<dbReference type="EMBL" id="SMOD01000088">
    <property type="protein sequence ID" value="TDG01966.1"/>
    <property type="molecule type" value="Genomic_DNA"/>
</dbReference>
<accession>A0A4R5L124</accession>
<evidence type="ECO:0000313" key="2">
    <source>
        <dbReference type="EMBL" id="TDG01966.1"/>
    </source>
</evidence>
<name>A0A4R5L124_9BURK</name>
<sequence>MLAPQITRTSNSIRGLLTQIHPALHRGLGHASIVLHRYPSPTEVDERKKLANRLTKRRVAHGKKPCGRDRSGARRTGCARARHSGRTIVIPYSSIASLRSERSGSGGRRQRHDMSMTPSSKLILLAHSIGKPAKKRQVHQEY</sequence>
<feature type="region of interest" description="Disordered" evidence="1">
    <location>
        <begin position="96"/>
        <end position="117"/>
    </location>
</feature>
<protein>
    <submittedName>
        <fullName evidence="2">Uncharacterized protein</fullName>
    </submittedName>
</protein>
<organism evidence="2 3">
    <name type="scientific">Paraburkholderia guartelaensis</name>
    <dbReference type="NCBI Taxonomy" id="2546446"/>
    <lineage>
        <taxon>Bacteria</taxon>
        <taxon>Pseudomonadati</taxon>
        <taxon>Pseudomonadota</taxon>
        <taxon>Betaproteobacteria</taxon>
        <taxon>Burkholderiales</taxon>
        <taxon>Burkholderiaceae</taxon>
        <taxon>Paraburkholderia</taxon>
    </lineage>
</organism>